<name>W7UDU1_RUMFL</name>
<evidence type="ECO:0000313" key="2">
    <source>
        <dbReference type="EMBL" id="EWM53311.1"/>
    </source>
</evidence>
<dbReference type="PATRIC" id="fig|1341157.4.peg.2086"/>
<feature type="transmembrane region" description="Helical" evidence="1">
    <location>
        <begin position="498"/>
        <end position="519"/>
    </location>
</feature>
<gene>
    <name evidence="2" type="ORF">RF007C_10085</name>
</gene>
<dbReference type="eggNOG" id="ENOG502Z8J5">
    <property type="taxonomic scope" value="Bacteria"/>
</dbReference>
<feature type="transmembrane region" description="Helical" evidence="1">
    <location>
        <begin position="228"/>
        <end position="248"/>
    </location>
</feature>
<protein>
    <submittedName>
        <fullName evidence="2">Uncharacterized protein</fullName>
    </submittedName>
</protein>
<comment type="caution">
    <text evidence="2">The sequence shown here is derived from an EMBL/GenBank/DDBJ whole genome shotgun (WGS) entry which is preliminary data.</text>
</comment>
<feature type="transmembrane region" description="Helical" evidence="1">
    <location>
        <begin position="164"/>
        <end position="182"/>
    </location>
</feature>
<keyword evidence="1" id="KW-0812">Transmembrane</keyword>
<reference evidence="2 3" key="1">
    <citation type="journal article" date="2014" name="PLoS ONE">
        <title>Rumen cellulosomics: divergent fiber-degrading strategies revealed by comparative genome-wide analysis of six ruminococcal strains.</title>
        <authorList>
            <person name="Dassa B."/>
            <person name="Borovok I."/>
            <person name="Ruimy-Israeli V."/>
            <person name="Lamed R."/>
            <person name="Flint H.J."/>
            <person name="Duncan S.H."/>
            <person name="Henrissat B."/>
            <person name="Coutinho P."/>
            <person name="Morrison M."/>
            <person name="Mosoni P."/>
            <person name="Yeoman C.J."/>
            <person name="White B.A."/>
            <person name="Bayer E.A."/>
        </authorList>
    </citation>
    <scope>NUCLEOTIDE SEQUENCE [LARGE SCALE GENOMIC DNA]</scope>
    <source>
        <strain evidence="2 3">007c</strain>
    </source>
</reference>
<feature type="transmembrane region" description="Helical" evidence="1">
    <location>
        <begin position="202"/>
        <end position="222"/>
    </location>
</feature>
<feature type="transmembrane region" description="Helical" evidence="1">
    <location>
        <begin position="354"/>
        <end position="375"/>
    </location>
</feature>
<keyword evidence="1" id="KW-1133">Transmembrane helix</keyword>
<dbReference type="AlphaFoldDB" id="W7UDU1"/>
<dbReference type="RefSeq" id="WP_037299637.1">
    <property type="nucleotide sequence ID" value="NZ_ATAX01000026.1"/>
</dbReference>
<evidence type="ECO:0000313" key="3">
    <source>
        <dbReference type="Proteomes" id="UP000019365"/>
    </source>
</evidence>
<accession>W7UDU1</accession>
<dbReference type="OrthoDB" id="1710898at2"/>
<sequence>MFKTFRISFMLKNTYRTNAILHGIKQLPFIGKLIPDTVYGMPAFKIIAYVIAIIYEISTLLIWKLAYFFFFIALWTMIGDVSRQLQPEFFLHLLIPLTITGAFIHNFMFEAEKHKYYAMMQLNMDSRQFTLVNYFYELAKYFIGFLICGLLFGLILGLHIWECLLIPVFAASAKTLVCAYQINRFKRGKPVTNSSSLLKNGLLLIGLCLFIPGLYITGLLGFTIPRYASWAIIAFVIAGTALTCRSIFSFTEYRAMNKEILSSQLINQMDKSAQRRMIVDRNRKIISLDKNISSNKNGFEYLNELFIKRHRKTLWGNSIIITAVIAGLIILASVVCIMVPKVGSGLNETLMRSLPYFCIIMYAINRGMYFTQALFMNCDHSLLTYSFYKEPKSILSLFRIRLREITKVNLLPAATGGAGLALLLFLSGGTDNPINYAVLFVSICAMSIFFSVHYLTIYYLLQPYNAGTEIKSGTYQVINIGTYMVCFFFMNVKLPTLYFGLSTIAFCVLYCIIACILVYKFAPKTFRIRT</sequence>
<feature type="transmembrane region" description="Helical" evidence="1">
    <location>
        <begin position="130"/>
        <end position="158"/>
    </location>
</feature>
<feature type="transmembrane region" description="Helical" evidence="1">
    <location>
        <begin position="46"/>
        <end position="77"/>
    </location>
</feature>
<feature type="transmembrane region" description="Helical" evidence="1">
    <location>
        <begin position="408"/>
        <end position="428"/>
    </location>
</feature>
<feature type="transmembrane region" description="Helical" evidence="1">
    <location>
        <begin position="473"/>
        <end position="492"/>
    </location>
</feature>
<feature type="transmembrane region" description="Helical" evidence="1">
    <location>
        <begin position="434"/>
        <end position="461"/>
    </location>
</feature>
<feature type="transmembrane region" description="Helical" evidence="1">
    <location>
        <begin position="314"/>
        <end position="342"/>
    </location>
</feature>
<keyword evidence="1" id="KW-0472">Membrane</keyword>
<keyword evidence="3" id="KW-1185">Reference proteome</keyword>
<feature type="transmembrane region" description="Helical" evidence="1">
    <location>
        <begin position="89"/>
        <end position="109"/>
    </location>
</feature>
<organism evidence="2 3">
    <name type="scientific">Ruminococcus flavefaciens 007c</name>
    <dbReference type="NCBI Taxonomy" id="1341157"/>
    <lineage>
        <taxon>Bacteria</taxon>
        <taxon>Bacillati</taxon>
        <taxon>Bacillota</taxon>
        <taxon>Clostridia</taxon>
        <taxon>Eubacteriales</taxon>
        <taxon>Oscillospiraceae</taxon>
        <taxon>Ruminococcus</taxon>
    </lineage>
</organism>
<dbReference type="EMBL" id="ATAX01000026">
    <property type="protein sequence ID" value="EWM53311.1"/>
    <property type="molecule type" value="Genomic_DNA"/>
</dbReference>
<proteinExistence type="predicted"/>
<evidence type="ECO:0000256" key="1">
    <source>
        <dbReference type="SAM" id="Phobius"/>
    </source>
</evidence>
<dbReference type="Proteomes" id="UP000019365">
    <property type="component" value="Unassembled WGS sequence"/>
</dbReference>